<organism evidence="4 5">
    <name type="scientific">Methanolapillus africanus</name>
    <dbReference type="NCBI Taxonomy" id="3028297"/>
    <lineage>
        <taxon>Archaea</taxon>
        <taxon>Methanobacteriati</taxon>
        <taxon>Methanobacteriota</taxon>
        <taxon>Stenosarchaea group</taxon>
        <taxon>Methanomicrobia</taxon>
        <taxon>Methanosarcinales</taxon>
        <taxon>Methanosarcinaceae</taxon>
        <taxon>Methanolapillus</taxon>
    </lineage>
</organism>
<comment type="similarity">
    <text evidence="2">Belongs to the MsrA Met sulfoxide reductase family.</text>
</comment>
<dbReference type="GO" id="GO:0008113">
    <property type="term" value="F:peptide-methionine (S)-S-oxide reductase activity"/>
    <property type="evidence" value="ECO:0007669"/>
    <property type="project" value="UniProtKB-UniRule"/>
</dbReference>
<comment type="caution">
    <text evidence="4">The sequence shown here is derived from an EMBL/GenBank/DDBJ whole genome shotgun (WGS) entry which is preliminary data.</text>
</comment>
<keyword evidence="5" id="KW-1185">Reference proteome</keyword>
<gene>
    <name evidence="4" type="primary">msrA1</name>
    <name evidence="2" type="synonym">msrA</name>
    <name evidence="4" type="ORF">MsAg5_01440</name>
</gene>
<dbReference type="HAMAP" id="MF_01401">
    <property type="entry name" value="MsrA"/>
    <property type="match status" value="1"/>
</dbReference>
<dbReference type="InterPro" id="IPR036509">
    <property type="entry name" value="Met_Sox_Rdtase_MsrA_sf"/>
</dbReference>
<dbReference type="PANTHER" id="PTHR43774">
    <property type="entry name" value="PEPTIDE METHIONINE SULFOXIDE REDUCTASE"/>
    <property type="match status" value="1"/>
</dbReference>
<dbReference type="SUPFAM" id="SSF55068">
    <property type="entry name" value="Peptide methionine sulfoxide reductase"/>
    <property type="match status" value="1"/>
</dbReference>
<name>A0AAE4MI12_9EURY</name>
<sequence length="171" mass="19421">MSFSFSSSSSQTLKTAYFASGCFWGTEYHFQKKPGIVSTTVGYTGGCVSSPSYPLVCTGKTGHVEAGEVVYDENLVSYEDLVRLFFETHDFTQKNGQGPDIGSQYLSRIYYTDDSQKQMAEKYVQILTNLGYDVATEILPAEPFWKAEDYHQQYYSKKNGTPYCHVYRKIF</sequence>
<dbReference type="EC" id="1.8.4.11" evidence="2"/>
<comment type="catalytic activity">
    <reaction evidence="2">
        <text>L-methionyl-[protein] + [thioredoxin]-disulfide + H2O = L-methionyl-(S)-S-oxide-[protein] + [thioredoxin]-dithiol</text>
        <dbReference type="Rhea" id="RHEA:14217"/>
        <dbReference type="Rhea" id="RHEA-COMP:10698"/>
        <dbReference type="Rhea" id="RHEA-COMP:10700"/>
        <dbReference type="Rhea" id="RHEA-COMP:12313"/>
        <dbReference type="Rhea" id="RHEA-COMP:12315"/>
        <dbReference type="ChEBI" id="CHEBI:15377"/>
        <dbReference type="ChEBI" id="CHEBI:16044"/>
        <dbReference type="ChEBI" id="CHEBI:29950"/>
        <dbReference type="ChEBI" id="CHEBI:44120"/>
        <dbReference type="ChEBI" id="CHEBI:50058"/>
        <dbReference type="EC" id="1.8.4.11"/>
    </reaction>
</comment>
<feature type="domain" description="Peptide methionine sulphoxide reductase MsrA" evidence="3">
    <location>
        <begin position="15"/>
        <end position="165"/>
    </location>
</feature>
<dbReference type="EMBL" id="JAWDKD010000003">
    <property type="protein sequence ID" value="MDV0446314.1"/>
    <property type="molecule type" value="Genomic_DNA"/>
</dbReference>
<proteinExistence type="inferred from homology"/>
<accession>A0AAE4MI12</accession>
<comment type="catalytic activity">
    <reaction evidence="2">
        <text>[thioredoxin]-disulfide + L-methionine + H2O = L-methionine (S)-S-oxide + [thioredoxin]-dithiol</text>
        <dbReference type="Rhea" id="RHEA:19993"/>
        <dbReference type="Rhea" id="RHEA-COMP:10698"/>
        <dbReference type="Rhea" id="RHEA-COMP:10700"/>
        <dbReference type="ChEBI" id="CHEBI:15377"/>
        <dbReference type="ChEBI" id="CHEBI:29950"/>
        <dbReference type="ChEBI" id="CHEBI:50058"/>
        <dbReference type="ChEBI" id="CHEBI:57844"/>
        <dbReference type="ChEBI" id="CHEBI:58772"/>
        <dbReference type="EC" id="1.8.4.11"/>
    </reaction>
</comment>
<dbReference type="Proteomes" id="UP001271789">
    <property type="component" value="Unassembled WGS sequence"/>
</dbReference>
<evidence type="ECO:0000313" key="5">
    <source>
        <dbReference type="Proteomes" id="UP001271789"/>
    </source>
</evidence>
<keyword evidence="1 2" id="KW-0560">Oxidoreductase</keyword>
<dbReference type="Pfam" id="PF01625">
    <property type="entry name" value="PMSR"/>
    <property type="match status" value="1"/>
</dbReference>
<protein>
    <recommendedName>
        <fullName evidence="2">Peptide methionine sulfoxide reductase MsrA</fullName>
        <shortName evidence="2">Protein-methionine-S-oxide reductase</shortName>
        <ecNumber evidence="2">1.8.4.11</ecNumber>
    </recommendedName>
    <alternativeName>
        <fullName evidence="2">Peptide-methionine (S)-S-oxide reductase</fullName>
        <shortName evidence="2">Peptide Met(O) reductase</shortName>
    </alternativeName>
</protein>
<reference evidence="4" key="1">
    <citation type="submission" date="2023-06" db="EMBL/GenBank/DDBJ databases">
        <title>Genome sequence of Methanosarcinaceae archaeon Ag5.</title>
        <authorList>
            <person name="Protasov E."/>
            <person name="Platt K."/>
            <person name="Poehlein A."/>
            <person name="Daniel R."/>
            <person name="Brune A."/>
        </authorList>
    </citation>
    <scope>NUCLEOTIDE SEQUENCE</scope>
    <source>
        <strain evidence="4">Ag5</strain>
    </source>
</reference>
<dbReference type="AlphaFoldDB" id="A0AAE4MI12"/>
<feature type="active site" evidence="2">
    <location>
        <position position="22"/>
    </location>
</feature>
<dbReference type="RefSeq" id="WP_338098796.1">
    <property type="nucleotide sequence ID" value="NZ_JAWDKD010000003.1"/>
</dbReference>
<dbReference type="Gene3D" id="3.30.1060.10">
    <property type="entry name" value="Peptide methionine sulphoxide reductase MsrA"/>
    <property type="match status" value="1"/>
</dbReference>
<evidence type="ECO:0000259" key="3">
    <source>
        <dbReference type="Pfam" id="PF01625"/>
    </source>
</evidence>
<evidence type="ECO:0000256" key="2">
    <source>
        <dbReference type="HAMAP-Rule" id="MF_01401"/>
    </source>
</evidence>
<dbReference type="InterPro" id="IPR002569">
    <property type="entry name" value="Met_Sox_Rdtase_MsrA_dom"/>
</dbReference>
<evidence type="ECO:0000313" key="4">
    <source>
        <dbReference type="EMBL" id="MDV0446314.1"/>
    </source>
</evidence>
<comment type="function">
    <text evidence="2">Has an important function as a repair enzyme for proteins that have been inactivated by oxidation. Catalyzes the reversible oxidation-reduction of methionine sulfoxide in proteins to methionine.</text>
</comment>
<dbReference type="PANTHER" id="PTHR43774:SF1">
    <property type="entry name" value="PEPTIDE METHIONINE SULFOXIDE REDUCTASE MSRA 2"/>
    <property type="match status" value="1"/>
</dbReference>
<dbReference type="NCBIfam" id="TIGR00401">
    <property type="entry name" value="msrA"/>
    <property type="match status" value="1"/>
</dbReference>
<evidence type="ECO:0000256" key="1">
    <source>
        <dbReference type="ARBA" id="ARBA00023002"/>
    </source>
</evidence>